<dbReference type="OrthoDB" id="117095at2759"/>
<organism evidence="1 2">
    <name type="scientific">Phytophthora fragariaefolia</name>
    <dbReference type="NCBI Taxonomy" id="1490495"/>
    <lineage>
        <taxon>Eukaryota</taxon>
        <taxon>Sar</taxon>
        <taxon>Stramenopiles</taxon>
        <taxon>Oomycota</taxon>
        <taxon>Peronosporomycetes</taxon>
        <taxon>Peronosporales</taxon>
        <taxon>Peronosporaceae</taxon>
        <taxon>Phytophthora</taxon>
    </lineage>
</organism>
<evidence type="ECO:0000313" key="2">
    <source>
        <dbReference type="Proteomes" id="UP001165121"/>
    </source>
</evidence>
<dbReference type="AlphaFoldDB" id="A0A9W6XGV4"/>
<reference evidence="1" key="1">
    <citation type="submission" date="2023-04" db="EMBL/GenBank/DDBJ databases">
        <title>Phytophthora fragariaefolia NBRC 109709.</title>
        <authorList>
            <person name="Ichikawa N."/>
            <person name="Sato H."/>
            <person name="Tonouchi N."/>
        </authorList>
    </citation>
    <scope>NUCLEOTIDE SEQUENCE</scope>
    <source>
        <strain evidence="1">NBRC 109709</strain>
    </source>
</reference>
<sequence length="141" mass="15417">MRRAQSFRSTDSVPFPLNTNKKWASAASVKDLCIGIGGFEESIPHNEISSSPPPSIGPKRCSVSAEEDLALLHQAVSERPFLEERGKTMAAWGDIATQLLSDDSFSRDKLSRKNAEARFDKLVLQKRQQTATALAASGIDE</sequence>
<proteinExistence type="predicted"/>
<accession>A0A9W6XGV4</accession>
<protein>
    <submittedName>
        <fullName evidence="1">Unnamed protein product</fullName>
    </submittedName>
</protein>
<dbReference type="EMBL" id="BSXT01001086">
    <property type="protein sequence ID" value="GMF38418.1"/>
    <property type="molecule type" value="Genomic_DNA"/>
</dbReference>
<evidence type="ECO:0000313" key="1">
    <source>
        <dbReference type="EMBL" id="GMF38418.1"/>
    </source>
</evidence>
<dbReference type="Proteomes" id="UP001165121">
    <property type="component" value="Unassembled WGS sequence"/>
</dbReference>
<comment type="caution">
    <text evidence="1">The sequence shown here is derived from an EMBL/GenBank/DDBJ whole genome shotgun (WGS) entry which is preliminary data.</text>
</comment>
<name>A0A9W6XGV4_9STRA</name>
<keyword evidence="2" id="KW-1185">Reference proteome</keyword>
<gene>
    <name evidence="1" type="ORF">Pfra01_001107500</name>
</gene>